<dbReference type="Pfam" id="PF06319">
    <property type="entry name" value="MmcB-like"/>
    <property type="match status" value="1"/>
</dbReference>
<dbReference type="RefSeq" id="WP_016098304.1">
    <property type="nucleotide sequence ID" value="NZ_KB976537.1"/>
</dbReference>
<evidence type="ECO:0000313" key="1">
    <source>
        <dbReference type="EMBL" id="EOP90035.1"/>
    </source>
</evidence>
<evidence type="ECO:0000313" key="2">
    <source>
        <dbReference type="Proteomes" id="UP000014009"/>
    </source>
</evidence>
<name>A0A9W5QVY0_BACCE</name>
<dbReference type="AlphaFoldDB" id="A0A9W5QVY0"/>
<dbReference type="InterPro" id="IPR009394">
    <property type="entry name" value="MmcB-like"/>
</dbReference>
<accession>A0A9W5QVY0</accession>
<sequence>MDVITYNDFQNDKKWKDYLLYCDKSYFFGDREFRPHSKDDKTGAGFLLKYGNTIEVCYETAIEHSEKNRDTIIFSISRAISKKLVYGY</sequence>
<protein>
    <submittedName>
        <fullName evidence="1">Uncharacterized protein</fullName>
    </submittedName>
</protein>
<dbReference type="Proteomes" id="UP000014009">
    <property type="component" value="Unassembled WGS sequence"/>
</dbReference>
<gene>
    <name evidence="1" type="ORF">IGM_02224</name>
</gene>
<proteinExistence type="predicted"/>
<organism evidence="1 2">
    <name type="scientific">Bacillus cereus HuB4-4</name>
    <dbReference type="NCBI Taxonomy" id="1053211"/>
    <lineage>
        <taxon>Bacteria</taxon>
        <taxon>Bacillati</taxon>
        <taxon>Bacillota</taxon>
        <taxon>Bacilli</taxon>
        <taxon>Bacillales</taxon>
        <taxon>Bacillaceae</taxon>
        <taxon>Bacillus</taxon>
        <taxon>Bacillus cereus group</taxon>
    </lineage>
</organism>
<reference evidence="1 2" key="1">
    <citation type="submission" date="2012-12" db="EMBL/GenBank/DDBJ databases">
        <title>The Genome Sequence of Bacillus cereus HuB4-4.</title>
        <authorList>
            <consortium name="The Broad Institute Genome Sequencing Platform"/>
            <consortium name="The Broad Institute Genome Sequencing Center for Infectious Disease"/>
            <person name="Feldgarden M."/>
            <person name="Van der Auwera G.A."/>
            <person name="Mahillon J."/>
            <person name="Duprez V."/>
            <person name="Timmery S."/>
            <person name="Mattelet C."/>
            <person name="Dierick K."/>
            <person name="Sun M."/>
            <person name="Yu Z."/>
            <person name="Zhu L."/>
            <person name="Hu X."/>
            <person name="Shank E.B."/>
            <person name="Swiecicka I."/>
            <person name="Hansen B.M."/>
            <person name="Andrup L."/>
            <person name="Walker B."/>
            <person name="Young S.K."/>
            <person name="Zeng Q."/>
            <person name="Gargeya S."/>
            <person name="Fitzgerald M."/>
            <person name="Haas B."/>
            <person name="Abouelleil A."/>
            <person name="Alvarado L."/>
            <person name="Arachchi H.M."/>
            <person name="Berlin A.M."/>
            <person name="Chapman S.B."/>
            <person name="Dewar J."/>
            <person name="Goldberg J."/>
            <person name="Griggs A."/>
            <person name="Gujja S."/>
            <person name="Hansen M."/>
            <person name="Howarth C."/>
            <person name="Imamovic A."/>
            <person name="Larimer J."/>
            <person name="McCowan C."/>
            <person name="Murphy C."/>
            <person name="Neiman D."/>
            <person name="Pearson M."/>
            <person name="Priest M."/>
            <person name="Roberts A."/>
            <person name="Saif S."/>
            <person name="Shea T."/>
            <person name="Sisk P."/>
            <person name="Sykes S."/>
            <person name="Wortman J."/>
            <person name="Nusbaum C."/>
            <person name="Birren B."/>
        </authorList>
    </citation>
    <scope>NUCLEOTIDE SEQUENCE [LARGE SCALE GENOMIC DNA]</scope>
    <source>
        <strain evidence="1 2">HuB4-4</strain>
    </source>
</reference>
<comment type="caution">
    <text evidence="1">The sequence shown here is derived from an EMBL/GenBank/DDBJ whole genome shotgun (WGS) entry which is preliminary data.</text>
</comment>
<dbReference type="EMBL" id="AHEF01000045">
    <property type="protein sequence ID" value="EOP90035.1"/>
    <property type="molecule type" value="Genomic_DNA"/>
</dbReference>